<dbReference type="EMBL" id="JAKELL010000008">
    <property type="protein sequence ID" value="KAH8996867.1"/>
    <property type="molecule type" value="Genomic_DNA"/>
</dbReference>
<protein>
    <submittedName>
        <fullName evidence="6">P-loop containing nucleoside triphosphate hydrolase protein</fullName>
    </submittedName>
</protein>
<dbReference type="AlphaFoldDB" id="A0AAD4QG79"/>
<dbReference type="PROSITE" id="PS51718">
    <property type="entry name" value="G_DYNAMIN_2"/>
    <property type="match status" value="1"/>
</dbReference>
<dbReference type="PRINTS" id="PR00195">
    <property type="entry name" value="DYNAMIN"/>
</dbReference>
<evidence type="ECO:0000256" key="2">
    <source>
        <dbReference type="ARBA" id="ARBA00023134"/>
    </source>
</evidence>
<dbReference type="InterPro" id="IPR020850">
    <property type="entry name" value="GED_dom"/>
</dbReference>
<gene>
    <name evidence="6" type="ORF">EDB92DRAFT_1538021</name>
</gene>
<name>A0AAD4QG79_9AGAM</name>
<dbReference type="Pfam" id="PF02212">
    <property type="entry name" value="GED"/>
    <property type="match status" value="1"/>
</dbReference>
<dbReference type="GO" id="GO:0005874">
    <property type="term" value="C:microtubule"/>
    <property type="evidence" value="ECO:0007669"/>
    <property type="project" value="TreeGrafter"/>
</dbReference>
<dbReference type="GO" id="GO:0016020">
    <property type="term" value="C:membrane"/>
    <property type="evidence" value="ECO:0007669"/>
    <property type="project" value="TreeGrafter"/>
</dbReference>
<sequence>MVVRISTAPQTCLLVRTIHTDVPVGLSDPQYVAKKRKMLDAVNRLRATGAQLDLDIPIIAVLGSQSAGKSSLIEAISGITLPRASGTCTRCPTECQLSHSSEPWRCVVSLRRVTDAEGKALSQPQKIDFGDPIFEKPLVTERIRRAQCAILNPGTSPEQFLEASDDVLEERQLSFSSNTICLEICGRDVDDLSFVDLPGLIVGGEPRDSRLVQQLAEVHISKESCIILLTITCETDFENQTAHRLAAQFDPSGARTIGVLTKPDRIPAGEEAMWIGKIRSGGVDGGIEYFSVKNPDSQDIRNGITYEQARENEAEFFSTREPWSNLEWLCQRRLGTDKLTKRLGQVLSSLISKRLPELQEELDRLLEQTQQDIDRLPSPPSSEPVSEILKLINVFVQSIQHLVDGVPDEDGLLQTLREPRDEFKGEIRRTAPYFLPLENFSNGNNLSLAVRSMSPGPRIVPRVPPFSFLSSEETWEQEPCNASSPISIDDVLKKANSAVTRELPGHYPYIVIKQYIVDFVERWEDPSRRFFDTTQKELTSDVQLLVEKYFSQYTHGHLKQGVSIMQSHIQKCADTAAQQIGFLLADEHEPFTLNAHYYTEYRSKFLGHYKRHRLISTSDSRVIRNLDPDTCSPSMKATLDEAISSLTRLGLQSASLVALLPPDSMEPAIGIMADVRAYFQVAYKRFVDNIPMCIDRTLLRGVTVGLEDALFDGLGINGPGGYERCRKLLSEPGDVVERRSELEKRRQRLLLARKELTELFE</sequence>
<dbReference type="Pfam" id="PF00350">
    <property type="entry name" value="Dynamin_N"/>
    <property type="match status" value="1"/>
</dbReference>
<comment type="caution">
    <text evidence="6">The sequence shown here is derived from an EMBL/GenBank/DDBJ whole genome shotgun (WGS) entry which is preliminary data.</text>
</comment>
<dbReference type="Pfam" id="PF01031">
    <property type="entry name" value="Dynamin_M"/>
    <property type="match status" value="1"/>
</dbReference>
<dbReference type="InterPro" id="IPR027417">
    <property type="entry name" value="P-loop_NTPase"/>
</dbReference>
<dbReference type="SUPFAM" id="SSF52540">
    <property type="entry name" value="P-loop containing nucleoside triphosphate hydrolases"/>
    <property type="match status" value="1"/>
</dbReference>
<evidence type="ECO:0000256" key="1">
    <source>
        <dbReference type="ARBA" id="ARBA00022741"/>
    </source>
</evidence>
<feature type="coiled-coil region" evidence="3">
    <location>
        <begin position="348"/>
        <end position="375"/>
    </location>
</feature>
<evidence type="ECO:0000256" key="3">
    <source>
        <dbReference type="SAM" id="Coils"/>
    </source>
</evidence>
<keyword evidence="1" id="KW-0547">Nucleotide-binding</keyword>
<dbReference type="Proteomes" id="UP001201163">
    <property type="component" value="Unassembled WGS sequence"/>
</dbReference>
<dbReference type="InterPro" id="IPR003130">
    <property type="entry name" value="GED"/>
</dbReference>
<reference evidence="6" key="1">
    <citation type="submission" date="2022-01" db="EMBL/GenBank/DDBJ databases">
        <title>Comparative genomics reveals a dynamic genome evolution in the ectomycorrhizal milk-cap (Lactarius) mushrooms.</title>
        <authorList>
            <consortium name="DOE Joint Genome Institute"/>
            <person name="Lebreton A."/>
            <person name="Tang N."/>
            <person name="Kuo A."/>
            <person name="LaButti K."/>
            <person name="Drula E."/>
            <person name="Barry K."/>
            <person name="Clum A."/>
            <person name="Lipzen A."/>
            <person name="Mousain D."/>
            <person name="Ng V."/>
            <person name="Wang R."/>
            <person name="Wang X."/>
            <person name="Dai Y."/>
            <person name="Henrissat B."/>
            <person name="Grigoriev I.V."/>
            <person name="Guerin-Laguette A."/>
            <person name="Yu F."/>
            <person name="Martin F.M."/>
        </authorList>
    </citation>
    <scope>NUCLEOTIDE SEQUENCE</scope>
    <source>
        <strain evidence="6">QP</strain>
    </source>
</reference>
<dbReference type="PROSITE" id="PS51388">
    <property type="entry name" value="GED"/>
    <property type="match status" value="1"/>
</dbReference>
<dbReference type="InterPro" id="IPR030381">
    <property type="entry name" value="G_DYNAMIN_dom"/>
</dbReference>
<dbReference type="InterPro" id="IPR045063">
    <property type="entry name" value="Dynamin_N"/>
</dbReference>
<dbReference type="PANTHER" id="PTHR11566">
    <property type="entry name" value="DYNAMIN"/>
    <property type="match status" value="1"/>
</dbReference>
<dbReference type="Gene3D" id="1.20.120.1240">
    <property type="entry name" value="Dynamin, middle domain"/>
    <property type="match status" value="1"/>
</dbReference>
<dbReference type="Gene3D" id="3.40.50.300">
    <property type="entry name" value="P-loop containing nucleotide triphosphate hydrolases"/>
    <property type="match status" value="1"/>
</dbReference>
<accession>A0AAD4QG79</accession>
<dbReference type="GO" id="GO:0005525">
    <property type="term" value="F:GTP binding"/>
    <property type="evidence" value="ECO:0007669"/>
    <property type="project" value="InterPro"/>
</dbReference>
<evidence type="ECO:0000313" key="6">
    <source>
        <dbReference type="EMBL" id="KAH8996867.1"/>
    </source>
</evidence>
<dbReference type="GO" id="GO:0005737">
    <property type="term" value="C:cytoplasm"/>
    <property type="evidence" value="ECO:0007669"/>
    <property type="project" value="TreeGrafter"/>
</dbReference>
<keyword evidence="2" id="KW-0342">GTP-binding</keyword>
<dbReference type="InterPro" id="IPR001401">
    <property type="entry name" value="Dynamin_GTPase"/>
</dbReference>
<keyword evidence="7" id="KW-1185">Reference proteome</keyword>
<dbReference type="InterPro" id="IPR000375">
    <property type="entry name" value="Dynamin_stalk"/>
</dbReference>
<evidence type="ECO:0000259" key="5">
    <source>
        <dbReference type="PROSITE" id="PS51718"/>
    </source>
</evidence>
<dbReference type="GO" id="GO:0003924">
    <property type="term" value="F:GTPase activity"/>
    <property type="evidence" value="ECO:0007669"/>
    <property type="project" value="InterPro"/>
</dbReference>
<dbReference type="InterPro" id="IPR022812">
    <property type="entry name" value="Dynamin"/>
</dbReference>
<evidence type="ECO:0000313" key="7">
    <source>
        <dbReference type="Proteomes" id="UP001201163"/>
    </source>
</evidence>
<dbReference type="SMART" id="SM00053">
    <property type="entry name" value="DYNc"/>
    <property type="match status" value="1"/>
</dbReference>
<keyword evidence="6" id="KW-0378">Hydrolase</keyword>
<feature type="domain" description="Dynamin-type G" evidence="5">
    <location>
        <begin position="53"/>
        <end position="356"/>
    </location>
</feature>
<keyword evidence="3" id="KW-0175">Coiled coil</keyword>
<evidence type="ECO:0000259" key="4">
    <source>
        <dbReference type="PROSITE" id="PS51388"/>
    </source>
</evidence>
<dbReference type="GO" id="GO:0008017">
    <property type="term" value="F:microtubule binding"/>
    <property type="evidence" value="ECO:0007669"/>
    <property type="project" value="TreeGrafter"/>
</dbReference>
<dbReference type="CDD" id="cd08771">
    <property type="entry name" value="DLP_1"/>
    <property type="match status" value="1"/>
</dbReference>
<feature type="domain" description="GED" evidence="4">
    <location>
        <begin position="668"/>
        <end position="761"/>
    </location>
</feature>
<proteinExistence type="predicted"/>
<organism evidence="6 7">
    <name type="scientific">Lactarius akahatsu</name>
    <dbReference type="NCBI Taxonomy" id="416441"/>
    <lineage>
        <taxon>Eukaryota</taxon>
        <taxon>Fungi</taxon>
        <taxon>Dikarya</taxon>
        <taxon>Basidiomycota</taxon>
        <taxon>Agaricomycotina</taxon>
        <taxon>Agaricomycetes</taxon>
        <taxon>Russulales</taxon>
        <taxon>Russulaceae</taxon>
        <taxon>Lactarius</taxon>
    </lineage>
</organism>